<comment type="subcellular location">
    <subcellularLocation>
        <location evidence="1">Cell membrane</location>
        <topology evidence="1">Multi-pass membrane protein</topology>
    </subcellularLocation>
</comment>
<feature type="transmembrane region" description="Helical" evidence="6">
    <location>
        <begin position="290"/>
        <end position="317"/>
    </location>
</feature>
<dbReference type="EMBL" id="FOYQ01000001">
    <property type="protein sequence ID" value="SFR37976.1"/>
    <property type="molecule type" value="Genomic_DNA"/>
</dbReference>
<dbReference type="InterPro" id="IPR022791">
    <property type="entry name" value="L-PG_synthase/AglD"/>
</dbReference>
<dbReference type="RefSeq" id="WP_092981665.1">
    <property type="nucleotide sequence ID" value="NZ_FOYQ01000001.1"/>
</dbReference>
<evidence type="ECO:0000256" key="1">
    <source>
        <dbReference type="ARBA" id="ARBA00004651"/>
    </source>
</evidence>
<reference evidence="7 8" key="1">
    <citation type="submission" date="2016-10" db="EMBL/GenBank/DDBJ databases">
        <authorList>
            <person name="de Groot N.N."/>
        </authorList>
    </citation>
    <scope>NUCLEOTIDE SEQUENCE [LARGE SCALE GENOMIC DNA]</scope>
    <source>
        <strain evidence="7 8">DSM 21019</strain>
    </source>
</reference>
<protein>
    <recommendedName>
        <fullName evidence="9">Lysylphosphatidylglycerol synthase TM region</fullName>
    </recommendedName>
</protein>
<keyword evidence="5 6" id="KW-0472">Membrane</keyword>
<dbReference type="STRING" id="400055.SAMN04490243_1335"/>
<evidence type="ECO:0000256" key="5">
    <source>
        <dbReference type="ARBA" id="ARBA00023136"/>
    </source>
</evidence>
<evidence type="ECO:0000256" key="2">
    <source>
        <dbReference type="ARBA" id="ARBA00022475"/>
    </source>
</evidence>
<feature type="transmembrane region" description="Helical" evidence="6">
    <location>
        <begin position="159"/>
        <end position="182"/>
    </location>
</feature>
<feature type="transmembrane region" description="Helical" evidence="6">
    <location>
        <begin position="47"/>
        <end position="65"/>
    </location>
</feature>
<name>A0A1I6G701_9FLAO</name>
<feature type="transmembrane region" description="Helical" evidence="6">
    <location>
        <begin position="129"/>
        <end position="153"/>
    </location>
</feature>
<dbReference type="PANTHER" id="PTHR39087">
    <property type="entry name" value="UPF0104 MEMBRANE PROTEIN MJ1595"/>
    <property type="match status" value="1"/>
</dbReference>
<evidence type="ECO:0000313" key="8">
    <source>
        <dbReference type="Proteomes" id="UP000199534"/>
    </source>
</evidence>
<evidence type="ECO:0008006" key="9">
    <source>
        <dbReference type="Google" id="ProtNLM"/>
    </source>
</evidence>
<keyword evidence="2" id="KW-1003">Cell membrane</keyword>
<keyword evidence="4 6" id="KW-1133">Transmembrane helix</keyword>
<dbReference type="NCBIfam" id="TIGR00374">
    <property type="entry name" value="flippase-like domain"/>
    <property type="match status" value="1"/>
</dbReference>
<organism evidence="7 8">
    <name type="scientific">Robiginitalea myxolifaciens</name>
    <dbReference type="NCBI Taxonomy" id="400055"/>
    <lineage>
        <taxon>Bacteria</taxon>
        <taxon>Pseudomonadati</taxon>
        <taxon>Bacteroidota</taxon>
        <taxon>Flavobacteriia</taxon>
        <taxon>Flavobacteriales</taxon>
        <taxon>Flavobacteriaceae</taxon>
        <taxon>Robiginitalea</taxon>
    </lineage>
</organism>
<dbReference type="Proteomes" id="UP000199534">
    <property type="component" value="Unassembled WGS sequence"/>
</dbReference>
<dbReference type="GO" id="GO:0005886">
    <property type="term" value="C:plasma membrane"/>
    <property type="evidence" value="ECO:0007669"/>
    <property type="project" value="UniProtKB-SubCell"/>
</dbReference>
<dbReference type="OrthoDB" id="9812094at2"/>
<evidence type="ECO:0000256" key="3">
    <source>
        <dbReference type="ARBA" id="ARBA00022692"/>
    </source>
</evidence>
<evidence type="ECO:0000313" key="7">
    <source>
        <dbReference type="EMBL" id="SFR37976.1"/>
    </source>
</evidence>
<feature type="transmembrane region" description="Helical" evidence="6">
    <location>
        <begin position="6"/>
        <end position="26"/>
    </location>
</feature>
<feature type="transmembrane region" description="Helical" evidence="6">
    <location>
        <begin position="214"/>
        <end position="235"/>
    </location>
</feature>
<evidence type="ECO:0000256" key="4">
    <source>
        <dbReference type="ARBA" id="ARBA00022989"/>
    </source>
</evidence>
<sequence length="322" mass="35807">MDARLKKALKIILPLALGLFLIGYSYNMTSEEDRRIILKYIRQANPFWLIISLLIGIFSHVSRAIRWNYLLEPMGYKPKLRNNILIILMAYLANLGIPRSGEFLRATALATYEGVPFQKGFGTIVTERVVDLIMLFLVILVALISQTDIILGYLSESGLGLGISIGLLVGGILGLFLLRAFLRRSSSPLALKLRDFIRGLLEGITSIFKIRQRWAFLAHTLLIWGAYIAMFWVIKYTVAETLSLSFGELLVAFVAGAFAMTATPGGLGLYPIAVAQALMLFGISSNSGEAFGWIMWITQTLMVFVFGAISFLLLPLWNRADS</sequence>
<accession>A0A1I6G701</accession>
<dbReference type="PANTHER" id="PTHR39087:SF2">
    <property type="entry name" value="UPF0104 MEMBRANE PROTEIN MJ1595"/>
    <property type="match status" value="1"/>
</dbReference>
<feature type="transmembrane region" description="Helical" evidence="6">
    <location>
        <begin position="241"/>
        <end position="260"/>
    </location>
</feature>
<dbReference type="AlphaFoldDB" id="A0A1I6G701"/>
<gene>
    <name evidence="7" type="ORF">SAMN04490243_1335</name>
</gene>
<keyword evidence="3 6" id="KW-0812">Transmembrane</keyword>
<dbReference type="Pfam" id="PF03706">
    <property type="entry name" value="LPG_synthase_TM"/>
    <property type="match status" value="1"/>
</dbReference>
<keyword evidence="8" id="KW-1185">Reference proteome</keyword>
<proteinExistence type="predicted"/>
<evidence type="ECO:0000256" key="6">
    <source>
        <dbReference type="SAM" id="Phobius"/>
    </source>
</evidence>